<reference evidence="1 2" key="1">
    <citation type="submission" date="2020-10" db="EMBL/GenBank/DDBJ databases">
        <title>Phylogeny of dyella-like bacteria.</title>
        <authorList>
            <person name="Fu J."/>
        </authorList>
    </citation>
    <scope>NUCLEOTIDE SEQUENCE [LARGE SCALE GENOMIC DNA]</scope>
    <source>
        <strain evidence="1 2">DHOB09</strain>
    </source>
</reference>
<keyword evidence="2" id="KW-1185">Reference proteome</keyword>
<protein>
    <submittedName>
        <fullName evidence="1">Uncharacterized protein</fullName>
    </submittedName>
</protein>
<dbReference type="RefSeq" id="WP_188800998.1">
    <property type="nucleotide sequence ID" value="NZ_BMIZ01000003.1"/>
</dbReference>
<organism evidence="1 2">
    <name type="scientific">Dyella caseinilytica</name>
    <dbReference type="NCBI Taxonomy" id="1849581"/>
    <lineage>
        <taxon>Bacteria</taxon>
        <taxon>Pseudomonadati</taxon>
        <taxon>Pseudomonadota</taxon>
        <taxon>Gammaproteobacteria</taxon>
        <taxon>Lysobacterales</taxon>
        <taxon>Rhodanobacteraceae</taxon>
        <taxon>Dyella</taxon>
    </lineage>
</organism>
<evidence type="ECO:0000313" key="2">
    <source>
        <dbReference type="Proteomes" id="UP000663181"/>
    </source>
</evidence>
<name>A0ABX7GPK6_9GAMM</name>
<accession>A0ABX7GPK6</accession>
<sequence>MAFGSIVIDLDPTRTDSDICDDLLEHDVVIVEIGTRPTKSHRRNTISEALKQRSERWGKEEDEDVILQTLVVNSQGCICTYDTIDDLDNYDEFDVLHLSGDGVIGMSGVDAGIQQLTMAWRKKGKPNRYVLGFDYADDEDDEEEGERD</sequence>
<dbReference type="Proteomes" id="UP000663181">
    <property type="component" value="Chromosome"/>
</dbReference>
<evidence type="ECO:0000313" key="1">
    <source>
        <dbReference type="EMBL" id="QRN52244.1"/>
    </source>
</evidence>
<gene>
    <name evidence="1" type="ORF">ISN74_12165</name>
</gene>
<dbReference type="EMBL" id="CP064030">
    <property type="protein sequence ID" value="QRN52244.1"/>
    <property type="molecule type" value="Genomic_DNA"/>
</dbReference>
<proteinExistence type="predicted"/>